<keyword evidence="1" id="KW-0732">Signal</keyword>
<evidence type="ECO:0000256" key="1">
    <source>
        <dbReference type="SAM" id="SignalP"/>
    </source>
</evidence>
<proteinExistence type="predicted"/>
<dbReference type="EMBL" id="KL367930">
    <property type="protein sequence ID" value="KFD59457.1"/>
    <property type="molecule type" value="Genomic_DNA"/>
</dbReference>
<feature type="non-terminal residue" evidence="2">
    <location>
        <position position="1"/>
    </location>
</feature>
<gene>
    <name evidence="2" type="ORF">M514_28364</name>
</gene>
<dbReference type="AlphaFoldDB" id="A0A085MQG1"/>
<protein>
    <submittedName>
        <fullName evidence="2">Uncharacterized protein</fullName>
    </submittedName>
</protein>
<name>A0A085MQG1_9BILA</name>
<feature type="chain" id="PRO_5001795396" evidence="1">
    <location>
        <begin position="27"/>
        <end position="55"/>
    </location>
</feature>
<dbReference type="Proteomes" id="UP000030758">
    <property type="component" value="Unassembled WGS sequence"/>
</dbReference>
<feature type="non-terminal residue" evidence="2">
    <location>
        <position position="55"/>
    </location>
</feature>
<feature type="signal peptide" evidence="1">
    <location>
        <begin position="1"/>
        <end position="26"/>
    </location>
</feature>
<reference evidence="2" key="1">
    <citation type="journal article" date="2014" name="Nat. Genet.">
        <title>Genome and transcriptome of the porcine whipworm Trichuris suis.</title>
        <authorList>
            <person name="Jex A.R."/>
            <person name="Nejsum P."/>
            <person name="Schwarz E.M."/>
            <person name="Hu L."/>
            <person name="Young N.D."/>
            <person name="Hall R.S."/>
            <person name="Korhonen P.K."/>
            <person name="Liao S."/>
            <person name="Thamsborg S."/>
            <person name="Xia J."/>
            <person name="Xu P."/>
            <person name="Wang S."/>
            <person name="Scheerlinck J.P."/>
            <person name="Hofmann A."/>
            <person name="Sternberg P.W."/>
            <person name="Wang J."/>
            <person name="Gasser R.B."/>
        </authorList>
    </citation>
    <scope>NUCLEOTIDE SEQUENCE [LARGE SCALE GENOMIC DNA]</scope>
    <source>
        <strain evidence="2">DCEP-RM93F</strain>
    </source>
</reference>
<accession>A0A085MQG1</accession>
<organism evidence="2">
    <name type="scientific">Trichuris suis</name>
    <name type="common">pig whipworm</name>
    <dbReference type="NCBI Taxonomy" id="68888"/>
    <lineage>
        <taxon>Eukaryota</taxon>
        <taxon>Metazoa</taxon>
        <taxon>Ecdysozoa</taxon>
        <taxon>Nematoda</taxon>
        <taxon>Enoplea</taxon>
        <taxon>Dorylaimia</taxon>
        <taxon>Trichinellida</taxon>
        <taxon>Trichuridae</taxon>
        <taxon>Trichuris</taxon>
    </lineage>
</organism>
<evidence type="ECO:0000313" key="2">
    <source>
        <dbReference type="EMBL" id="KFD59457.1"/>
    </source>
</evidence>
<sequence>VKGTFDLFGLLLRLVVLHSLDDFTQSTGSMVVGEEKIARKGRVCMAVRAFALVVL</sequence>